<sequence length="77" mass="8878">FVPPQGRMTSINHDIIPLDSSPYFCFNSLFTNDIMDELIISINEYAEHLNQAKQILDQFTISGTLSQAQNYISYLQY</sequence>
<evidence type="ECO:0000313" key="1">
    <source>
        <dbReference type="EMBL" id="CEK92307.1"/>
    </source>
</evidence>
<protein>
    <submittedName>
        <fullName evidence="1">Uncharacterized protein</fullName>
    </submittedName>
</protein>
<accession>A0A0B7BHE5</accession>
<feature type="non-terminal residue" evidence="1">
    <location>
        <position position="1"/>
    </location>
</feature>
<organism evidence="1">
    <name type="scientific">Arion vulgaris</name>
    <dbReference type="NCBI Taxonomy" id="1028688"/>
    <lineage>
        <taxon>Eukaryota</taxon>
        <taxon>Metazoa</taxon>
        <taxon>Spiralia</taxon>
        <taxon>Lophotrochozoa</taxon>
        <taxon>Mollusca</taxon>
        <taxon>Gastropoda</taxon>
        <taxon>Heterobranchia</taxon>
        <taxon>Euthyneura</taxon>
        <taxon>Panpulmonata</taxon>
        <taxon>Eupulmonata</taxon>
        <taxon>Stylommatophora</taxon>
        <taxon>Helicina</taxon>
        <taxon>Arionoidea</taxon>
        <taxon>Arionidae</taxon>
        <taxon>Arion</taxon>
    </lineage>
</organism>
<name>A0A0B7BHE5_9EUPU</name>
<dbReference type="AlphaFoldDB" id="A0A0B7BHE5"/>
<reference evidence="1" key="1">
    <citation type="submission" date="2014-12" db="EMBL/GenBank/DDBJ databases">
        <title>Insight into the proteome of Arion vulgaris.</title>
        <authorList>
            <person name="Aradska J."/>
            <person name="Bulat T."/>
            <person name="Smidak R."/>
            <person name="Sarate P."/>
            <person name="Gangsoo J."/>
            <person name="Sialana F."/>
            <person name="Bilban M."/>
            <person name="Lubec G."/>
        </authorList>
    </citation>
    <scope>NUCLEOTIDE SEQUENCE</scope>
    <source>
        <tissue evidence="1">Skin</tissue>
    </source>
</reference>
<dbReference type="EMBL" id="HACG01045442">
    <property type="protein sequence ID" value="CEK92307.1"/>
    <property type="molecule type" value="Transcribed_RNA"/>
</dbReference>
<proteinExistence type="predicted"/>
<gene>
    <name evidence="1" type="primary">ORF187626</name>
</gene>